<feature type="short sequence motif" description="Di-leucine internalization motif" evidence="33">
    <location>
        <begin position="843"/>
        <end position="844"/>
    </location>
</feature>
<comment type="caution">
    <text evidence="33 34">Lacks conserved residue(s) required for the propagation of feature annotation.</text>
</comment>
<dbReference type="GO" id="GO:0016020">
    <property type="term" value="C:membrane"/>
    <property type="evidence" value="ECO:0007669"/>
    <property type="project" value="UniProtKB-UniRule"/>
</dbReference>
<evidence type="ECO:0000256" key="2">
    <source>
        <dbReference type="ARBA" id="ARBA00004433"/>
    </source>
</evidence>
<evidence type="ECO:0000256" key="1">
    <source>
        <dbReference type="ARBA" id="ARBA00004402"/>
    </source>
</evidence>
<comment type="subcellular location">
    <molecule>Surface protein gp120</molecule>
    <subcellularLocation>
        <location evidence="33">Virion membrane</location>
        <topology evidence="33">Peripheral membrane protein</topology>
    </subcellularLocation>
    <subcellularLocation>
        <location evidence="33">Host cell membrane</location>
        <topology evidence="33">Peripheral membrane protein</topology>
    </subcellularLocation>
    <subcellularLocation>
        <location evidence="33">Host endosome membrane</location>
        <topology evidence="33">Single-pass type I membrane protein</topology>
    </subcellularLocation>
    <text evidence="33">The surface protein is not anchored to the viral envelope, but associates with the extravirion surface through its binding to TM. It is probably concentrated at the site of budding and incorporated into the virions possibly by contacts between the cytoplasmic tail of Env and the N-terminus of Gag.</text>
</comment>
<dbReference type="GO" id="GO:1903908">
    <property type="term" value="P:positive regulation of plasma membrane raft polarization"/>
    <property type="evidence" value="ECO:0007669"/>
    <property type="project" value="UniProtKB-UniRule"/>
</dbReference>
<keyword evidence="23 33" id="KW-1039">Host endosome</keyword>
<dbReference type="FunFam" id="1.20.5.490:FF:000001">
    <property type="entry name" value="Envelope glycoprotein gp160"/>
    <property type="match status" value="1"/>
</dbReference>
<evidence type="ECO:0000256" key="8">
    <source>
        <dbReference type="ARBA" id="ARBA00022510"/>
    </source>
</evidence>
<sequence>MRVKGTRKSYQHWWKGGMMLLGMLMICSAATNLWVTVYYGVPVWKEATTTLFCASDAKAYDTEVHNVWATHACVPTDPNPQEILLENVTEDFNVWKNNMVEQMHEDIISLWDQSLKPCVKLTPLCVILHCTDVTSNETTGELKNCSFNITTKITNKVQKEYALFYKLDVVPINNKDNDTSFKNNSYRLISCNTSVITQACPKVSFEPIPIHYCTPAGYAILRCNNETFSGKGPCTNVSSIQCTHGIRPVVSTQLLLNGSLAKQEVVIRSQNFSDNVKTIIVQLKTPVKINCIRPNNNTRKSIPAGPGKVIYATGEIIGDIRQAHCNISATDWNNTLGQIVRKLQEQFGNKTIVFNQSSGGDPEIVTHSFNCGGEFFYCNSTQLFNSTWNNNGTNTWNSTGNITLPCKIRQIVNMWQKVGKAMYAPPIRGQIKCSSNITGLLLIRDGGNESESETFRPGGGDMRDNWRSELYKYKVVRIEPLGLAPTKAKRRVVQREKRAIGTLGAVFLGFLGTAGSTMGAASMTLTVQARQLLSGIVQQQNNLLKAIEAQQHLLQLTVWGIKQLQARVLAVERYLQDQQLLGIWGCSGKLICTTAVPWNASWSNKSLNEIWDNMTWMEWEKEISNYTQLIYTLIEESQSQQEKNEQELLALDKWDSLWSWFSITKWLWYIKIFIMIVGGLIGLRIVFTVLSIVNRVRQGYSPLSFQTRFPAPRGPDRPEGIEEDGGERDRDRSTRLVTGFLPLFWDDLRSLCLFSYHRLRDLLLIAARIVELLGRRGWEILKHWWSLLQYWSQELKKSAVSLLNATAIAVAEGTDRIIEVVQRACRAIRHIPVRIRQGLERALL</sequence>
<feature type="disulfide bond" evidence="33">
    <location>
        <begin position="53"/>
        <end position="73"/>
    </location>
</feature>
<keyword evidence="24 33" id="KW-0175">Coiled coil</keyword>
<feature type="transmembrane region" description="Helical" evidence="34">
    <location>
        <begin position="666"/>
        <end position="693"/>
    </location>
</feature>
<keyword evidence="29 33" id="KW-0899">Viral immunoevasion</keyword>
<organismHost>
    <name type="scientific">Homo sapiens</name>
    <name type="common">Human</name>
    <dbReference type="NCBI Taxonomy" id="9606"/>
</organismHost>
<keyword evidence="17 33" id="KW-1161">Viral attachment to host cell</keyword>
<evidence type="ECO:0000259" key="37">
    <source>
        <dbReference type="Pfam" id="PF00517"/>
    </source>
</evidence>
<dbReference type="GO" id="GO:0020002">
    <property type="term" value="C:host cell plasma membrane"/>
    <property type="evidence" value="ECO:0007669"/>
    <property type="project" value="UniProtKB-SubCell"/>
</dbReference>
<comment type="subunit">
    <text evidence="33">The mature envelope protein (Env) consists of a homotrimer of non-covalently associated gp120-gp41 heterodimers. The resulting complex protrudes from the virus surface as a spike. There seems to be as few as 10 spikes on the average virion. Surface protein gp120 interacts with host CD4, CCR5 and CXCR4. Gp120 also interacts with the C-type lectins CD209/DC-SIGN and CLEC4M/DC-SIGNR (collectively referred to as DC-SIGN(R)). Gp120 and gp41 interact with GalCer. Gp120 interacts with host ITGA4/ITGB7 complex; on CD4+ T-cells, this interaction results in rapid activation of integrin ITGAL/LFA-1, which facilitates efficient cell-to-cell spreading of HIV-1. Gp120 interacts with cell-associated heparan sulfate; this interaction increases virus infectivity on permissive cells and may be involved in infection of CD4- cells.</text>
</comment>
<keyword evidence="12 33" id="KW-1162">Viral penetration into host cytoplasm</keyword>
<evidence type="ECO:0000256" key="10">
    <source>
        <dbReference type="ARBA" id="ARBA00022570"/>
    </source>
</evidence>
<keyword evidence="13 33" id="KW-0165">Cleavage on pair of basic residues</keyword>
<feature type="short sequence motif" description="YXXL motif; contains endocytosis signal" evidence="33">
    <location>
        <begin position="700"/>
        <end position="703"/>
    </location>
</feature>
<evidence type="ECO:0000313" key="39">
    <source>
        <dbReference type="EMBL" id="AXP17350.1"/>
    </source>
</evidence>
<dbReference type="FunFam" id="1.10.287.210:FF:000001">
    <property type="entry name" value="Envelope glycoprotein gp160"/>
    <property type="match status" value="1"/>
</dbReference>
<dbReference type="InterPro" id="IPR036377">
    <property type="entry name" value="Gp120_core_sf"/>
</dbReference>
<keyword evidence="16 33" id="KW-0732">Signal</keyword>
<evidence type="ECO:0000256" key="25">
    <source>
        <dbReference type="ARBA" id="ARBA00023136"/>
    </source>
</evidence>
<comment type="function">
    <text evidence="33">Envelope glycoprotein gp160: Oligomerizes in the host endoplasmic reticulum into predominantly trimers. In a second time, gp160 transits in the host Golgi, where glycosylation is completed. The precursor is then proteolytically cleaved in the trans-Golgi and thereby activated by cellular furin or furin-like proteases to produce gp120 and gp41.</text>
</comment>
<feature type="transmembrane region" description="Helical" evidence="34">
    <location>
        <begin position="20"/>
        <end position="41"/>
    </location>
</feature>
<dbReference type="HAMAP" id="MF_04083">
    <property type="entry name" value="HIV_ENV"/>
    <property type="match status" value="1"/>
</dbReference>
<evidence type="ECO:0000313" key="42">
    <source>
        <dbReference type="EMBL" id="QPZ54720.1"/>
    </source>
</evidence>
<comment type="domain">
    <text evidence="33">Some of the most genetically diverse regions of the viral genome are present in Env. They are called variable regions 1 through 5 (V1 through V5). Coreceptor usage of gp120 is determined mainly by the primary structure of the third variable region (V3) in the outer domain of gp120. The sequence of V3 determines which coreceptor, CCR5 and/or CXCR4 (corresponding to R5/macrophage, X4/T cell and R5X4/T cell and macrophage tropism), is used to trigger the fusion potential of the Env complex, and hence which cells the virus can infect. Binding to CCR5 involves a region adjacent in addition to V3.</text>
</comment>
<feature type="disulfide bond" evidence="33">
    <location>
        <begin position="223"/>
        <end position="234"/>
    </location>
</feature>
<evidence type="ECO:0000256" key="7">
    <source>
        <dbReference type="ARBA" id="ARBA00022506"/>
    </source>
</evidence>
<comment type="PTM">
    <text evidence="33">Specific enzymatic cleavages in vivo yield mature proteins. Envelope glycoproteins are synthesized as a inactive precursor that is heavily N-glycosylated and processed likely by host cell furin in the Golgi to yield the mature SU and TM proteins. The cleavage site between SU and TM requires the minimal sequence [KR]-X-[KR]-R. About 2 of the 9 disulfide bonds of gp41 are reduced by P4HB/PDI, following binding to CD4 receptor.</text>
</comment>
<evidence type="ECO:0000256" key="28">
    <source>
        <dbReference type="ARBA" id="ARBA00023180"/>
    </source>
</evidence>
<dbReference type="InterPro" id="IPR000777">
    <property type="entry name" value="HIV1_Gp120"/>
</dbReference>
<evidence type="ECO:0000256" key="17">
    <source>
        <dbReference type="ARBA" id="ARBA00022804"/>
    </source>
</evidence>
<dbReference type="Gene3D" id="2.170.40.20">
    <property type="entry name" value="Human immunodeficiency virus 1, Gp160, envelope glycoprotein"/>
    <property type="match status" value="2"/>
</dbReference>
<comment type="miscellaneous">
    <text evidence="33">Inhibitors targeting HIV-1 viral envelope proteins are used as antiretroviral drugs. Attachment of virions to the cell surface via non-specific interactions and CD4 binding can be blocked by inhibitors that include cyanovirin-N, cyclotriazadisulfonamide analogs, PRO 2000, TNX 355 and PRO 542. In addition, BMS 806 can block CD4-induced conformational changes. Env interactions with the coreceptor molecules can be targeted by CCR5 antagonists including SCH-D, maraviroc (UK 427857) and aplaviroc (GW 873140), and the CXCR4 antagonist AMD 070. Fusion of viral and cellular membranes can be inhibited by peptides such as enfuvirtide and tifuvirtide (T 1249). Resistance to inhibitors associated with mutations in Env are observed. Most of the time, single mutations confer only a modest reduction in drug susceptibility. Combination of several mutations is usually required to develop a high-level drug resistance.</text>
</comment>
<keyword evidence="14 33" id="KW-0812">Transmembrane</keyword>
<dbReference type="Pfam" id="PF00516">
    <property type="entry name" value="GP120"/>
    <property type="match status" value="2"/>
</dbReference>
<evidence type="ECO:0000313" key="41">
    <source>
        <dbReference type="EMBL" id="QIV18672.1"/>
    </source>
</evidence>
<comment type="subcellular location">
    <molecule>Transmembrane protein gp41</molecule>
    <subcellularLocation>
        <location evidence="33">Virion membrane</location>
        <topology evidence="33">Single-pass type I membrane protein</topology>
    </subcellularLocation>
    <subcellularLocation>
        <location evidence="33">Host cell membrane</location>
        <topology evidence="33">Single-pass type I membrane protein</topology>
    </subcellularLocation>
    <subcellularLocation>
        <location evidence="33">Host endosome membrane</location>
        <topology evidence="33">Single-pass type I membrane protein</topology>
    </subcellularLocation>
    <text evidence="33">It is probably concentrated at the site of budding and incorporated into the virions possibly by contacts between the cytoplasmic tail of Env and the N-terminus of Gag.</text>
</comment>
<dbReference type="EMBL" id="MW063066">
    <property type="protein sequence ID" value="QPZ54720.1"/>
    <property type="molecule type" value="Genomic_DNA"/>
</dbReference>
<evidence type="ECO:0000256" key="20">
    <source>
        <dbReference type="ARBA" id="ARBA00022879"/>
    </source>
</evidence>
<dbReference type="EMBL" id="MH575448">
    <property type="protein sequence ID" value="AXP17350.1"/>
    <property type="molecule type" value="Genomic_DNA"/>
</dbReference>
<evidence type="ECO:0000256" key="34">
    <source>
        <dbReference type="RuleBase" id="RU363095"/>
    </source>
</evidence>
<evidence type="ECO:0000256" key="31">
    <source>
        <dbReference type="ARBA" id="ARBA00023296"/>
    </source>
</evidence>
<evidence type="ECO:0000256" key="15">
    <source>
        <dbReference type="ARBA" id="ARBA00022703"/>
    </source>
</evidence>
<organism evidence="39">
    <name type="scientific">Human immunodeficiency virus type 1</name>
    <name type="common">HIV-1</name>
    <dbReference type="NCBI Taxonomy" id="11676"/>
    <lineage>
        <taxon>Viruses</taxon>
        <taxon>Riboviria</taxon>
        <taxon>Pararnavirae</taxon>
        <taxon>Artverviricota</taxon>
        <taxon>Revtraviricetes</taxon>
        <taxon>Ortervirales</taxon>
        <taxon>Retroviridae</taxon>
        <taxon>Orthoretrovirinae</taxon>
        <taxon>Lentivirus</taxon>
        <taxon>Lentivirus humimdef1</taxon>
    </lineage>
</organism>
<dbReference type="EMBL" id="MH575376">
    <property type="protein sequence ID" value="AXP17278.1"/>
    <property type="molecule type" value="Genomic_DNA"/>
</dbReference>
<feature type="region of interest" description="Disordered" evidence="35">
    <location>
        <begin position="707"/>
        <end position="730"/>
    </location>
</feature>
<keyword evidence="10 33" id="KW-1165">Clathrin-mediated endocytosis of virus by host</keyword>
<comment type="PTM">
    <text evidence="33">Palmitoylation of the transmembrane protein and of Env polyprotein (prior to its proteolytic cleavage) is essential for their association with host cell membrane lipid rafts. Palmitoylation is therefore required for envelope trafficking to classical lipid rafts, but not for viral replication.</text>
</comment>
<reference evidence="39" key="1">
    <citation type="journal article" date="2018" name="Nature">
        <title>Combination therapy with anti-HIV-1 antibodies maintains viral suppression.</title>
        <authorList>
            <person name="Mendoza P."/>
            <person name="Gruell H."/>
            <person name="Nogueira L."/>
            <person name="Pai J.A."/>
            <person name="Butler A.L."/>
            <person name="Millard K."/>
            <person name="Suarez I."/>
            <person name="Oliveira T.Y."/>
            <person name="Lorenzi J.C."/>
            <person name="Cohen Y.Z."/>
            <person name="Wyen C."/>
            <person name="Kummerle T."/>
            <person name="Karagounis T."/>
            <person name="Lu C.-L."/>
            <person name="Handl L."/>
            <person name="Unson-OBrien C."/>
            <person name="Patel R."/>
            <person name="Ruping C."/>
            <person name="Schlotz M."/>
            <person name="Witmer-Pack M."/>
            <person name="Shimeliovich I."/>
            <person name="Kremer G."/>
            <person name="Thomas E."/>
            <person name="Seaton K.E."/>
            <person name="Horowitz J."/>
            <person name="West A.P.Jr."/>
            <person name="Bjorkman P.J."/>
            <person name="Tomaras G.D."/>
            <person name="Gulick R.M."/>
            <person name="Pfeifer N."/>
            <person name="Fatkenheuer G."/>
            <person name="Seaman M.S."/>
            <person name="Klein F."/>
            <person name="Caskey M."/>
            <person name="Nussenzweig M.C."/>
        </authorList>
    </citation>
    <scope>NUCLEOTIDE SEQUENCE</scope>
    <source>
        <strain evidence="39">9255_pre_O17</strain>
        <strain evidence="38">9255_W12_12A17</strain>
    </source>
</reference>
<evidence type="ECO:0000259" key="36">
    <source>
        <dbReference type="Pfam" id="PF00516"/>
    </source>
</evidence>
<evidence type="ECO:0000256" key="32">
    <source>
        <dbReference type="ARBA" id="ARBA00062028"/>
    </source>
</evidence>
<keyword evidence="30 33" id="KW-0449">Lipoprotein</keyword>
<dbReference type="Pfam" id="PF00517">
    <property type="entry name" value="GP41"/>
    <property type="match status" value="1"/>
</dbReference>
<comment type="similarity">
    <text evidence="33">Belongs to the HIV-1 env protein family.</text>
</comment>
<comment type="function">
    <text evidence="33">Transmembrane protein gp41: Acts as a class I viral fusion protein. Under the current model, the protein has at least 3 conformational states: pre-fusion native state, pre-hairpin intermediate state, and post-fusion hairpin state. During fusion of viral and target intracellular membranes, the coiled coil regions (heptad repeats) assume a trimer-of-hairpins structure, positioning the fusion peptide in close proximity to the C-terminal region of the ectodomain. The formation of this structure appears to drive apposition and subsequent fusion of viral and target cell membranes. Complete fusion occurs in host cell endosomes and is dynamin-dependent, however some lipid transfer might occur at the plasma membrane. The virus undergoes clathrin-dependent internalization long before endosomal fusion, thus minimizing the surface exposure of conserved viral epitopes during fusion and reducing the efficacy of inhibitors targeting these epitopes. Membranes fusion leads to delivery of the nucleocapsid into the cytoplasm.</text>
</comment>
<comment type="miscellaneous">
    <text evidence="33">HIV-1 lineages are divided in three main groups, M (for Major), O (for Outlier), and N (for New, or Non-M, Non-O). The vast majority of strains found worldwide belong to the group M. Group O seems to be endemic to and largely confined to Cameroon and neighboring countries in West Central Africa, where these viruses represent a small minority of HIV-1 strains. The group N is represented by a limited number of isolates from Cameroonian persons. The group M is further subdivided in 9 clades or subtypes (A to D, F to H, J and K).</text>
</comment>
<dbReference type="SUPFAM" id="SSF58069">
    <property type="entry name" value="Virus ectodomain"/>
    <property type="match status" value="1"/>
</dbReference>
<dbReference type="GO" id="GO:0019082">
    <property type="term" value="P:viral protein processing"/>
    <property type="evidence" value="ECO:0007669"/>
    <property type="project" value="UniProtKB-UniRule"/>
</dbReference>
<feature type="disulfide bond" evidence="33">
    <location>
        <begin position="586"/>
        <end position="592"/>
    </location>
</feature>
<evidence type="ECO:0000256" key="33">
    <source>
        <dbReference type="HAMAP-Rule" id="MF_04083"/>
    </source>
</evidence>
<keyword evidence="20 33" id="KW-0261">Viral envelope protein</keyword>
<comment type="domain">
    <text evidence="33">The membrane proximal external region (MPER) present in gp41 is a tryptophan-rich region recognized by the antibodies 2F5, Z13, and 4E10. MPER seems to play a role in fusion.</text>
</comment>
<reference evidence="40" key="3">
    <citation type="submission" date="2018-10" db="EMBL/GenBank/DDBJ databases">
        <authorList>
            <person name="Lu C.-L."/>
            <person name="Pai J."/>
            <person name="Nogueira L."/>
            <person name="Mendoza P."/>
            <person name="Gruell H."/>
            <person name="Oliveira T."/>
            <person name="Barton J."/>
            <person name="Lorenzi J."/>
            <person name="Cohen Y."/>
            <person name="Cohn L."/>
            <person name="Klein F."/>
            <person name="Caskey M."/>
            <person name="Nussenzweig M."/>
            <person name="Jankovic M."/>
        </authorList>
    </citation>
    <scope>NUCLEOTIDE SEQUENCE</scope>
    <source>
        <strain evidence="40">9255_W0_10G20_S67</strain>
    </source>
</reference>
<reference evidence="41" key="4">
    <citation type="journal article" date="2020" name="J. Exp. Med.">
        <title>Antigen-responsive CD4+ T cell clones contribute to the HIV-1 latent reservoir. .</title>
        <authorList>
            <person name="Mendoza P."/>
            <person name="Jackson J.R."/>
            <person name="Oliveira T.Y."/>
            <person name="Gaebler C."/>
            <person name="Ramos V."/>
            <person name="Caskey M."/>
            <person name="Jankovic M."/>
            <person name="Nussenzweig M.C."/>
            <person name="Cohn L.B."/>
        </authorList>
    </citation>
    <scope>NUCLEOTIDE SEQUENCE</scope>
    <source>
        <strain evidence="41">9255_MOGPl3_D19</strain>
    </source>
</reference>
<keyword evidence="27 33" id="KW-1015">Disulfide bond</keyword>
<dbReference type="GO" id="GO:0055036">
    <property type="term" value="C:virion membrane"/>
    <property type="evidence" value="ECO:0007669"/>
    <property type="project" value="UniProtKB-SubCell"/>
</dbReference>
<evidence type="ECO:0000256" key="9">
    <source>
        <dbReference type="ARBA" id="ARBA00022511"/>
    </source>
</evidence>
<comment type="domain">
    <text evidence="33">The CD4-binding region is targeted by the antibody b12.</text>
</comment>
<dbReference type="GO" id="GO:0019031">
    <property type="term" value="C:viral envelope"/>
    <property type="evidence" value="ECO:0007669"/>
    <property type="project" value="UniProtKB-KW"/>
</dbReference>
<evidence type="ECO:0000256" key="19">
    <source>
        <dbReference type="ARBA" id="ARBA00022870"/>
    </source>
</evidence>
<evidence type="ECO:0000313" key="38">
    <source>
        <dbReference type="EMBL" id="AXP17278.1"/>
    </source>
</evidence>
<evidence type="ECO:0000256" key="21">
    <source>
        <dbReference type="ARBA" id="ARBA00022890"/>
    </source>
</evidence>
<proteinExistence type="inferred from homology"/>
<dbReference type="EMBL" id="MT191117">
    <property type="protein sequence ID" value="QIV18672.1"/>
    <property type="molecule type" value="Genomic_DNA"/>
</dbReference>
<dbReference type="FunFam" id="2.170.40.20:FF:000001">
    <property type="entry name" value="Envelope glycoprotein gp160"/>
    <property type="match status" value="1"/>
</dbReference>
<feature type="domain" description="Human immunodeficiency virus 1 envelope glycoprotein Gp120" evidence="36">
    <location>
        <begin position="33"/>
        <end position="139"/>
    </location>
</feature>
<evidence type="ECO:0000256" key="16">
    <source>
        <dbReference type="ARBA" id="ARBA00022729"/>
    </source>
</evidence>
<evidence type="ECO:0000256" key="14">
    <source>
        <dbReference type="ARBA" id="ARBA00022692"/>
    </source>
</evidence>
<feature type="region of interest" description="Immunosuppression" evidence="33">
    <location>
        <begin position="562"/>
        <end position="580"/>
    </location>
</feature>
<evidence type="ECO:0000256" key="35">
    <source>
        <dbReference type="SAM" id="MobiDB-lite"/>
    </source>
</evidence>
<evidence type="ECO:0000256" key="13">
    <source>
        <dbReference type="ARBA" id="ARBA00022685"/>
    </source>
</evidence>
<keyword evidence="9 33" id="KW-1032">Host cell membrane</keyword>
<keyword evidence="19 33" id="KW-1043">Host membrane</keyword>
<feature type="chain" id="PRO_5042628792" description="Envelope glycoprotein gp160" evidence="33">
    <location>
        <begin position="32"/>
        <end position="844"/>
    </location>
</feature>
<dbReference type="GO" id="GO:0075512">
    <property type="term" value="P:clathrin-dependent endocytosis of virus by host cell"/>
    <property type="evidence" value="ECO:0007669"/>
    <property type="project" value="UniProtKB-UniRule"/>
</dbReference>
<dbReference type="GO" id="GO:0019064">
    <property type="term" value="P:fusion of virus membrane with host plasma membrane"/>
    <property type="evidence" value="ECO:0007669"/>
    <property type="project" value="UniProtKB-UniRule"/>
</dbReference>
<evidence type="ECO:0000256" key="24">
    <source>
        <dbReference type="ARBA" id="ARBA00023054"/>
    </source>
</evidence>
<evidence type="ECO:0000256" key="26">
    <source>
        <dbReference type="ARBA" id="ARBA00023139"/>
    </source>
</evidence>
<reference evidence="40" key="2">
    <citation type="journal article" date="2018" name="Proc. Natl. Acad. Sci. U.S.A.">
        <title>Relationship between intact HIV-1 proviruses in circulating CD4+ T cells and rebound viruses emerging during treatment interruption.</title>
        <authorList>
            <person name="Lu C.L."/>
            <person name="Pai J.A."/>
            <person name="Nogueira L."/>
            <person name="Mendoza P."/>
            <person name="Gruell H."/>
            <person name="Oliveira T.Y."/>
            <person name="Barton J."/>
            <person name="Lorenzi J.C."/>
            <person name="Cohen Y.Z."/>
            <person name="Cohn L.B."/>
            <person name="Klein F."/>
            <person name="Caskey M."/>
            <person name="Nussenzweig M.C."/>
            <person name="Jankovic M."/>
        </authorList>
    </citation>
    <scope>NUCLEOTIDE SEQUENCE</scope>
    <source>
        <strain evidence="40">9255_W0_10G20_S67</strain>
    </source>
</reference>
<feature type="site" description="Cleavage; by host furin" evidence="33">
    <location>
        <begin position="498"/>
        <end position="499"/>
    </location>
</feature>
<dbReference type="EMBL" id="MK116095">
    <property type="protein sequence ID" value="QAU02972.1"/>
    <property type="molecule type" value="Genomic_DNA"/>
</dbReference>
<feature type="disulfide bond" evidence="33">
    <location>
        <begin position="213"/>
        <end position="242"/>
    </location>
</feature>
<evidence type="ECO:0000256" key="27">
    <source>
        <dbReference type="ARBA" id="ARBA00023157"/>
    </source>
</evidence>
<keyword evidence="8 33" id="KW-1170">Fusion of virus membrane with host endosomal membrane</keyword>
<dbReference type="GO" id="GO:0019062">
    <property type="term" value="P:virion attachment to host cell"/>
    <property type="evidence" value="ECO:0007669"/>
    <property type="project" value="UniProtKB-UniRule"/>
</dbReference>
<keyword evidence="7 33" id="KW-1168">Fusion of virus membrane with host membrane</keyword>
<feature type="lipid moiety-binding region" description="S-palmitoyl cysteine; by host" evidence="33">
    <location>
        <position position="825"/>
    </location>
</feature>
<feature type="domain" description="Retroviral envelope protein GP41-like" evidence="37">
    <location>
        <begin position="518"/>
        <end position="707"/>
    </location>
</feature>
<dbReference type="Gene3D" id="1.20.5.490">
    <property type="entry name" value="Single helix bin"/>
    <property type="match status" value="1"/>
</dbReference>
<comment type="domain">
    <text evidence="33">The YXXL motif is involved in determining the exact site of viral release at the surface of infected mononuclear cells and promotes endocytosis. YXXL and di-leucine endocytosis motifs interact directly or indirectly with the clathrin adapter complexes, opperate independently, and their activities are not additive.</text>
</comment>
<evidence type="ECO:0000256" key="4">
    <source>
        <dbReference type="ARBA" id="ARBA00004563"/>
    </source>
</evidence>
<dbReference type="GO" id="GO:0039654">
    <property type="term" value="P:fusion of virus membrane with host endosome membrane"/>
    <property type="evidence" value="ECO:0007669"/>
    <property type="project" value="UniProtKB-UniRule"/>
</dbReference>
<reference evidence="42" key="5">
    <citation type="journal article" date="2021" name="J. Virol.">
        <title>Sequence Evaluation and Comparative Analysis of Novel Assays for Intact Proviral HIV-1 DNA.</title>
        <authorList>
            <person name="Gaebler C."/>
            <person name="Falcinelli S.D."/>
            <person name="Stoffel E."/>
            <person name="Read J."/>
            <person name="Murtagh R."/>
            <person name="Oliveira T.Y."/>
            <person name="Ramos V."/>
            <person name="Lorenzi J.C.C."/>
            <person name="Kirchherr J."/>
            <person name="James K.S."/>
            <person name="Allard B."/>
            <person name="Baker C."/>
            <person name="Kuruc J.D."/>
            <person name="Caskey M."/>
            <person name="Archin N.M."/>
            <person name="Siliciano R.F."/>
            <person name="Margolis D.M."/>
            <person name="Nussenzweig M.C."/>
        </authorList>
    </citation>
    <scope>NUCLEOTIDE SEQUENCE</scope>
    <source>
        <strain evidence="42">9255_wk12_2_F19</strain>
    </source>
</reference>
<feature type="region of interest" description="MPER; binding to GalCer" evidence="33">
    <location>
        <begin position="650"/>
        <end position="671"/>
    </location>
</feature>
<dbReference type="GO" id="GO:0044175">
    <property type="term" value="C:host cell endosome membrane"/>
    <property type="evidence" value="ECO:0007669"/>
    <property type="project" value="UniProtKB-SubCell"/>
</dbReference>
<evidence type="ECO:0000256" key="5">
    <source>
        <dbReference type="ARBA" id="ARBA00004578"/>
    </source>
</evidence>
<protein>
    <recommendedName>
        <fullName evidence="33">Envelope glycoprotein gp160</fullName>
    </recommendedName>
    <alternativeName>
        <fullName evidence="33">Env polyprotein</fullName>
    </alternativeName>
    <component>
        <recommendedName>
            <fullName evidence="33">Surface protein gp120</fullName>
            <shortName evidence="33">SU</shortName>
        </recommendedName>
        <alternativeName>
            <fullName evidence="33">Glycoprotein 120</fullName>
            <shortName evidence="33">gp120</shortName>
        </alternativeName>
    </component>
    <component>
        <recommendedName>
            <fullName evidence="33">Transmembrane protein gp41</fullName>
            <shortName evidence="33">TM</shortName>
        </recommendedName>
        <alternativeName>
            <fullName evidence="33">Glycoprotein 41</fullName>
            <shortName evidence="33">gp41</shortName>
        </alternativeName>
    </component>
</protein>
<feature type="domain" description="Human immunodeficiency virus 1 envelope glycoprotein Gp120" evidence="36">
    <location>
        <begin position="140"/>
        <end position="498"/>
    </location>
</feature>
<dbReference type="Gene3D" id="1.10.287.210">
    <property type="match status" value="1"/>
</dbReference>
<keyword evidence="21 33" id="KW-1164">Virus endocytosis by host</keyword>
<evidence type="ECO:0000256" key="3">
    <source>
        <dbReference type="ARBA" id="ARBA00004505"/>
    </source>
</evidence>
<feature type="coiled-coil region" evidence="33">
    <location>
        <begin position="621"/>
        <end position="655"/>
    </location>
</feature>
<keyword evidence="18 33" id="KW-0946">Virion</keyword>
<name>A0A346IIJ3_HV1</name>
<gene>
    <name evidence="33 39" type="primary">env</name>
</gene>
<evidence type="ECO:0000256" key="6">
    <source>
        <dbReference type="ARBA" id="ARBA00004650"/>
    </source>
</evidence>
<dbReference type="SUPFAM" id="SSF56502">
    <property type="entry name" value="gp120 core"/>
    <property type="match status" value="2"/>
</dbReference>
<feature type="lipid moiety-binding region" description="S-palmitoyl cysteine; by host" evidence="33">
    <location>
        <position position="752"/>
    </location>
</feature>
<feature type="topological domain" description="Cytoplasmic" evidence="33">
    <location>
        <begin position="694"/>
        <end position="844"/>
    </location>
</feature>
<comment type="function">
    <text evidence="33">Surface protein gp120: Attaches the virus to the host lymphoid cell by binding to the primary receptor CD4. This interaction induces a structural rearrangement creating a high affinity binding site for a chemokine coreceptor like CXCR4 and/or CCR5. Acts as a ligand for CD209/DC-SIGN and CLEC4M/DC-SIGNR, which are respectively found on dendritic cells (DCs), and on endothelial cells of liver sinusoids and lymph node sinuses. These interactions allow capture of viral particles at mucosal surfaces by these cells and subsequent transmission to permissive cells. HIV subverts the migration properties of dendritic cells to gain access to CD4+ T-cells in lymph nodes. Virus transmission to permissive T-cells occurs either in trans (without DCs infection, through viral capture and transmission), or in cis (following DCs productive infection, through the usual CD4-gp120 interaction), thereby inducing a robust infection. In trans infection, bound virions remain infectious over days and it is proposed that they are not degraded, but protected in non-lysosomal acidic organelles within the DCs close to the cell membrane thus contributing to the viral infectious potential during DCs' migration from the periphery to the lymphoid tissues. On arrival at lymphoid tissues, intact virions recycle back to DCs' cell surface allowing virus transmission to CD4+ T-cells.</text>
</comment>
<dbReference type="InterPro" id="IPR037527">
    <property type="entry name" value="Gp160"/>
</dbReference>
<dbReference type="FunFam" id="2.170.40.20:FF:000003">
    <property type="entry name" value="Envelope glycoprotein gp160"/>
    <property type="match status" value="1"/>
</dbReference>
<comment type="subunit">
    <text evidence="32">The mature envelope protein (Env) consists of a homotrimer of non-covalently associated gp120-gp41 heterodimers. The resulting complex protrudes from the virus surface as a spike. There seems to be as few as 10 spikes on the average virion. Interacts with host CD4, CCR5 and CXCR4. Gp120 also interacts with the C-type lectins CD209/DC-SIGN and CLEC4M/DC-SIGNR (collectively referred to as DC-SIGN(R)). Gp120 and gp41 interact with GalCer. Gp120 interacts with host ITGA4/ITGB7 complex; on CD4+ T-cells, this interaction results in rapid activation of integrin ITGAL/LFA-1, which facilitates efficient cell-to-cell spreading of HIV-1. Gp120 interacts with cell-associated heparan sulfate; this interaction increases virus infectivity on permissive cells and may be involved in infection of CD4- cells.</text>
</comment>
<dbReference type="GO" id="GO:0005198">
    <property type="term" value="F:structural molecule activity"/>
    <property type="evidence" value="ECO:0007669"/>
    <property type="project" value="UniProtKB-UniRule"/>
</dbReference>
<evidence type="ECO:0000256" key="29">
    <source>
        <dbReference type="ARBA" id="ARBA00023280"/>
    </source>
</evidence>
<evidence type="ECO:0000256" key="30">
    <source>
        <dbReference type="ARBA" id="ARBA00023288"/>
    </source>
</evidence>
<keyword evidence="22 33" id="KW-1133">Transmembrane helix</keyword>
<evidence type="ECO:0000256" key="23">
    <source>
        <dbReference type="ARBA" id="ARBA00023046"/>
    </source>
</evidence>
<dbReference type="GO" id="GO:0052031">
    <property type="term" value="P:symbiont-mediated perturbation of host defense response"/>
    <property type="evidence" value="ECO:0007669"/>
    <property type="project" value="UniProtKB-UniRule"/>
</dbReference>
<evidence type="ECO:0000256" key="12">
    <source>
        <dbReference type="ARBA" id="ARBA00022595"/>
    </source>
</evidence>
<keyword evidence="26 33" id="KW-0564">Palmitate</keyword>
<feature type="chain" id="PRO_5042628791" description="Transmembrane protein gp41" evidence="33">
    <location>
        <begin position="499"/>
        <end position="844"/>
    </location>
</feature>
<comment type="domain">
    <text evidence="33 34">The 17 amino acids long immunosuppressive region is present in many retroviral envelope proteins. Synthetic peptides derived from this relatively conserved sequence inhibit immune function in vitro and in vivo.</text>
</comment>
<comment type="PTM">
    <text evidence="33">Highly glycosylated by host. The high number of glycan on the protein is reffered to as 'glycan shield' because it contributes to hide protein sequence from adaptive immune system.</text>
</comment>
<dbReference type="InterPro" id="IPR000328">
    <property type="entry name" value="GP41-like"/>
</dbReference>
<dbReference type="GO" id="GO:1903911">
    <property type="term" value="P:positive regulation of receptor clustering"/>
    <property type="evidence" value="ECO:0007669"/>
    <property type="project" value="UniProtKB-UniRule"/>
</dbReference>
<feature type="region of interest" description="CD4-binding loop" evidence="33">
    <location>
        <begin position="357"/>
        <end position="367"/>
    </location>
</feature>
<keyword evidence="15 33" id="KW-0053">Apoptosis</keyword>
<evidence type="ECO:0000313" key="40">
    <source>
        <dbReference type="EMBL" id="QAU02972.1"/>
    </source>
</evidence>
<evidence type="ECO:0000256" key="22">
    <source>
        <dbReference type="ARBA" id="ARBA00022989"/>
    </source>
</evidence>
<comment type="subcellular location">
    <subcellularLocation>
        <location evidence="3">Host cell membrane</location>
        <topology evidence="3">Peripheral membrane protein</topology>
    </subcellularLocation>
    <subcellularLocation>
        <location evidence="1">Host cell membrane</location>
        <topology evidence="1">Single-pass type I membrane protein</topology>
    </subcellularLocation>
    <subcellularLocation>
        <location evidence="2">Host endosome membrane</location>
        <topology evidence="2">Peripheral membrane protein</topology>
    </subcellularLocation>
    <subcellularLocation>
        <location evidence="5">Host endosome membrane</location>
        <topology evidence="5">Single-pass type I membrane protein</topology>
    </subcellularLocation>
    <subcellularLocation>
        <location evidence="6">Virion membrane</location>
        <topology evidence="6">Peripheral membrane protein</topology>
    </subcellularLocation>
    <subcellularLocation>
        <location evidence="4">Virion membrane</location>
        <topology evidence="4">Single-pass type I membrane protein</topology>
    </subcellularLocation>
</comment>
<dbReference type="CDD" id="cd09909">
    <property type="entry name" value="HIV-1-like_HR1-HR2"/>
    <property type="match status" value="1"/>
</dbReference>
<keyword evidence="11 33" id="KW-0945">Host-virus interaction</keyword>
<keyword evidence="31 33" id="KW-1160">Virus entry into host cell</keyword>
<keyword evidence="28 33" id="KW-0325">Glycoprotein</keyword>
<evidence type="ECO:0000256" key="18">
    <source>
        <dbReference type="ARBA" id="ARBA00022844"/>
    </source>
</evidence>
<evidence type="ECO:0000256" key="11">
    <source>
        <dbReference type="ARBA" id="ARBA00022581"/>
    </source>
</evidence>
<accession>A0A346IIJ3</accession>
<keyword evidence="25 33" id="KW-0472">Membrane</keyword>